<reference evidence="1 2" key="1">
    <citation type="submission" date="2018-11" db="EMBL/GenBank/DDBJ databases">
        <title>Chitinophaga lutea sp.nov., isolate from arsenic contaminated soil.</title>
        <authorList>
            <person name="Zong Y."/>
        </authorList>
    </citation>
    <scope>NUCLEOTIDE SEQUENCE [LARGE SCALE GENOMIC DNA]</scope>
    <source>
        <strain evidence="1 2">ZY74</strain>
    </source>
</reference>
<dbReference type="InterPro" id="IPR053865">
    <property type="entry name" value="DUF6934"/>
</dbReference>
<dbReference type="AlphaFoldDB" id="A0A3N4PXW8"/>
<dbReference type="Proteomes" id="UP000278351">
    <property type="component" value="Unassembled WGS sequence"/>
</dbReference>
<sequence length="212" mass="24378">MNRSAYAFRKVNANLYKFTSEGTSNIEKMVEFSYLYRPGVVNLGFGDSLGGKLMDDEVVSNNGDITKVMATVVKIIEDFTSDFPETKVLFSGSTPERTRLYGRILRTYFAEFSLKFKIEAQVGPSGEEVDFVRNNLTSIVPLSLNDIINLKHMKPIEQIKNETTTSAATERSKEKMWYEDERYKDFLPVEKTHFPEKVARANEILARMKWRD</sequence>
<organism evidence="1 2">
    <name type="scientific">Chitinophaga lutea</name>
    <dbReference type="NCBI Taxonomy" id="2488634"/>
    <lineage>
        <taxon>Bacteria</taxon>
        <taxon>Pseudomonadati</taxon>
        <taxon>Bacteroidota</taxon>
        <taxon>Chitinophagia</taxon>
        <taxon>Chitinophagales</taxon>
        <taxon>Chitinophagaceae</taxon>
        <taxon>Chitinophaga</taxon>
    </lineage>
</organism>
<dbReference type="OrthoDB" id="1343312at2"/>
<proteinExistence type="predicted"/>
<protein>
    <submittedName>
        <fullName evidence="1">Uncharacterized protein</fullName>
    </submittedName>
</protein>
<dbReference type="Pfam" id="PF22028">
    <property type="entry name" value="DUF6934"/>
    <property type="match status" value="1"/>
</dbReference>
<comment type="caution">
    <text evidence="1">The sequence shown here is derived from an EMBL/GenBank/DDBJ whole genome shotgun (WGS) entry which is preliminary data.</text>
</comment>
<gene>
    <name evidence="1" type="ORF">EGT74_01635</name>
</gene>
<evidence type="ECO:0000313" key="1">
    <source>
        <dbReference type="EMBL" id="RPE12285.1"/>
    </source>
</evidence>
<evidence type="ECO:0000313" key="2">
    <source>
        <dbReference type="Proteomes" id="UP000278351"/>
    </source>
</evidence>
<name>A0A3N4PXW8_9BACT</name>
<accession>A0A3N4PXW8</accession>
<keyword evidence="2" id="KW-1185">Reference proteome</keyword>
<dbReference type="EMBL" id="RPDH01000001">
    <property type="protein sequence ID" value="RPE12285.1"/>
    <property type="molecule type" value="Genomic_DNA"/>
</dbReference>
<dbReference type="RefSeq" id="WP_123844790.1">
    <property type="nucleotide sequence ID" value="NZ_RPDH01000001.1"/>
</dbReference>